<sequence length="112" mass="12178">MTFVVTDACIRCKYMDCIEVCPTDSFREGANMLVIDPDNCIDCAICVPECPANAILPDTDVGASQWIGINATHAASWPEITRKRDSPVDADAWRGVPDKFARHFSGKAGEGD</sequence>
<dbReference type="Pfam" id="PF00037">
    <property type="entry name" value="Fer4"/>
    <property type="match status" value="1"/>
</dbReference>
<evidence type="ECO:0000313" key="13">
    <source>
        <dbReference type="EMBL" id="RZF63088.1"/>
    </source>
</evidence>
<comment type="cofactor">
    <cofactor evidence="2 11">
        <name>[4Fe-4S] cluster</name>
        <dbReference type="ChEBI" id="CHEBI:49883"/>
    </cofactor>
</comment>
<comment type="caution">
    <text evidence="13">The sequence shown here is derived from an EMBL/GenBank/DDBJ whole genome shotgun (WGS) entry which is preliminary data.</text>
</comment>
<dbReference type="EMBL" id="SGIS01000032">
    <property type="protein sequence ID" value="RZF63088.1"/>
    <property type="molecule type" value="Genomic_DNA"/>
</dbReference>
<dbReference type="Gene3D" id="3.30.70.20">
    <property type="match status" value="1"/>
</dbReference>
<keyword evidence="7 11" id="KW-0249">Electron transport</keyword>
<dbReference type="PANTHER" id="PTHR42859">
    <property type="entry name" value="OXIDOREDUCTASE"/>
    <property type="match status" value="1"/>
</dbReference>
<keyword evidence="14" id="KW-1185">Reference proteome</keyword>
<evidence type="ECO:0000256" key="11">
    <source>
        <dbReference type="RuleBase" id="RU364098"/>
    </source>
</evidence>
<dbReference type="GO" id="GO:0051538">
    <property type="term" value="F:3 iron, 4 sulfur cluster binding"/>
    <property type="evidence" value="ECO:0007669"/>
    <property type="project" value="UniProtKB-KW"/>
</dbReference>
<dbReference type="PANTHER" id="PTHR42859:SF2">
    <property type="entry name" value="FERREDOXIN"/>
    <property type="match status" value="1"/>
</dbReference>
<dbReference type="AlphaFoldDB" id="A0A4V2DCY3"/>
<dbReference type="InterPro" id="IPR017896">
    <property type="entry name" value="4Fe4S_Fe-S-bd"/>
</dbReference>
<dbReference type="Pfam" id="PF11953">
    <property type="entry name" value="DUF3470"/>
    <property type="match status" value="1"/>
</dbReference>
<dbReference type="PROSITE" id="PS00198">
    <property type="entry name" value="4FE4S_FER_1"/>
    <property type="match status" value="1"/>
</dbReference>
<keyword evidence="10 11" id="KW-0003">3Fe-4S</keyword>
<gene>
    <name evidence="13" type="ORF">EWE75_17970</name>
</gene>
<evidence type="ECO:0000256" key="10">
    <source>
        <dbReference type="ARBA" id="ARBA00023291"/>
    </source>
</evidence>
<evidence type="ECO:0000313" key="14">
    <source>
        <dbReference type="Proteomes" id="UP000292085"/>
    </source>
</evidence>
<evidence type="ECO:0000256" key="5">
    <source>
        <dbReference type="ARBA" id="ARBA00022723"/>
    </source>
</evidence>
<evidence type="ECO:0000256" key="8">
    <source>
        <dbReference type="ARBA" id="ARBA00023004"/>
    </source>
</evidence>
<keyword evidence="9 11" id="KW-0411">Iron-sulfur</keyword>
<dbReference type="InterPro" id="IPR022569">
    <property type="entry name" value="Fd_C"/>
</dbReference>
<dbReference type="InterPro" id="IPR054829">
    <property type="entry name" value="FdxA"/>
</dbReference>
<keyword evidence="4 11" id="KW-0004">4Fe-4S</keyword>
<evidence type="ECO:0000256" key="9">
    <source>
        <dbReference type="ARBA" id="ARBA00023014"/>
    </source>
</evidence>
<keyword evidence="3 11" id="KW-0813">Transport</keyword>
<protein>
    <recommendedName>
        <fullName evidence="11">Ferredoxin</fullName>
    </recommendedName>
</protein>
<evidence type="ECO:0000256" key="1">
    <source>
        <dbReference type="ARBA" id="ARBA00001927"/>
    </source>
</evidence>
<accession>A0A4V2DCY3</accession>
<evidence type="ECO:0000256" key="4">
    <source>
        <dbReference type="ARBA" id="ARBA00022485"/>
    </source>
</evidence>
<feature type="domain" description="4Fe-4S ferredoxin-type" evidence="12">
    <location>
        <begin position="1"/>
        <end position="27"/>
    </location>
</feature>
<dbReference type="GO" id="GO:0009055">
    <property type="term" value="F:electron transfer activity"/>
    <property type="evidence" value="ECO:0007669"/>
    <property type="project" value="InterPro"/>
</dbReference>
<comment type="function">
    <text evidence="11">Ferredoxins are iron-sulfur proteins that transfer electrons in a wide variety of metabolic reactions.</text>
</comment>
<dbReference type="InterPro" id="IPR050294">
    <property type="entry name" value="RnfB_subfamily"/>
</dbReference>
<comment type="cofactor">
    <cofactor evidence="1 11">
        <name>[3Fe-4S] cluster</name>
        <dbReference type="ChEBI" id="CHEBI:21137"/>
    </cofactor>
</comment>
<dbReference type="NCBIfam" id="NF045490">
    <property type="entry name" value="FdxA_Protbact"/>
    <property type="match status" value="1"/>
</dbReference>
<dbReference type="Proteomes" id="UP000292085">
    <property type="component" value="Unassembled WGS sequence"/>
</dbReference>
<dbReference type="SUPFAM" id="SSF54862">
    <property type="entry name" value="4Fe-4S ferredoxins"/>
    <property type="match status" value="1"/>
</dbReference>
<dbReference type="InterPro" id="IPR000813">
    <property type="entry name" value="7Fe_ferredoxin"/>
</dbReference>
<evidence type="ECO:0000256" key="6">
    <source>
        <dbReference type="ARBA" id="ARBA00022737"/>
    </source>
</evidence>
<dbReference type="InterPro" id="IPR017900">
    <property type="entry name" value="4Fe4S_Fe_S_CS"/>
</dbReference>
<dbReference type="OrthoDB" id="9803397at2"/>
<dbReference type="RefSeq" id="WP_130159482.1">
    <property type="nucleotide sequence ID" value="NZ_SGIS01000032.1"/>
</dbReference>
<evidence type="ECO:0000256" key="7">
    <source>
        <dbReference type="ARBA" id="ARBA00022982"/>
    </source>
</evidence>
<keyword evidence="8 11" id="KW-0408">Iron</keyword>
<organism evidence="13 14">
    <name type="scientific">Sphingomonas populi</name>
    <dbReference type="NCBI Taxonomy" id="2484750"/>
    <lineage>
        <taxon>Bacteria</taxon>
        <taxon>Pseudomonadati</taxon>
        <taxon>Pseudomonadota</taxon>
        <taxon>Alphaproteobacteria</taxon>
        <taxon>Sphingomonadales</taxon>
        <taxon>Sphingomonadaceae</taxon>
        <taxon>Sphingomonas</taxon>
    </lineage>
</organism>
<name>A0A4V2DCY3_9SPHN</name>
<keyword evidence="6 11" id="KW-0677">Repeat</keyword>
<dbReference type="PRINTS" id="PR00354">
    <property type="entry name" value="7FE8SFRDOXIN"/>
</dbReference>
<keyword evidence="5 11" id="KW-0479">Metal-binding</keyword>
<dbReference type="PROSITE" id="PS51379">
    <property type="entry name" value="4FE4S_FER_2"/>
    <property type="match status" value="2"/>
</dbReference>
<reference evidence="13 14" key="1">
    <citation type="submission" date="2019-02" db="EMBL/GenBank/DDBJ databases">
        <authorList>
            <person name="Li Y."/>
        </authorList>
    </citation>
    <scope>NUCLEOTIDE SEQUENCE [LARGE SCALE GENOMIC DNA]</scope>
    <source>
        <strain evidence="13 14">3-7</strain>
    </source>
</reference>
<proteinExistence type="predicted"/>
<dbReference type="GO" id="GO:0051539">
    <property type="term" value="F:4 iron, 4 sulfur cluster binding"/>
    <property type="evidence" value="ECO:0007669"/>
    <property type="project" value="UniProtKB-KW"/>
</dbReference>
<evidence type="ECO:0000259" key="12">
    <source>
        <dbReference type="PROSITE" id="PS51379"/>
    </source>
</evidence>
<evidence type="ECO:0000256" key="3">
    <source>
        <dbReference type="ARBA" id="ARBA00022448"/>
    </source>
</evidence>
<feature type="domain" description="4Fe-4S ferredoxin-type" evidence="12">
    <location>
        <begin position="31"/>
        <end position="60"/>
    </location>
</feature>
<dbReference type="GO" id="GO:0046872">
    <property type="term" value="F:metal ion binding"/>
    <property type="evidence" value="ECO:0007669"/>
    <property type="project" value="UniProtKB-KW"/>
</dbReference>
<evidence type="ECO:0000256" key="2">
    <source>
        <dbReference type="ARBA" id="ARBA00001966"/>
    </source>
</evidence>